<proteinExistence type="predicted"/>
<name>A0A8X6RPF2_TRICX</name>
<accession>A0A8X6RPF2</accession>
<comment type="caution">
    <text evidence="1">The sequence shown here is derived from an EMBL/GenBank/DDBJ whole genome shotgun (WGS) entry which is preliminary data.</text>
</comment>
<evidence type="ECO:0000313" key="2">
    <source>
        <dbReference type="Proteomes" id="UP000887159"/>
    </source>
</evidence>
<gene>
    <name evidence="1" type="ORF">TNCV_2054881</name>
</gene>
<sequence>MKDFSAPVSQSAVMNVSFKRIGTYGNSTGVIRNEDTLIVWCSVAGGFSIHCDRSPPHRSLNSLNICFDNSDP</sequence>
<reference evidence="1" key="1">
    <citation type="submission" date="2020-08" db="EMBL/GenBank/DDBJ databases">
        <title>Multicomponent nature underlies the extraordinary mechanical properties of spider dragline silk.</title>
        <authorList>
            <person name="Kono N."/>
            <person name="Nakamura H."/>
            <person name="Mori M."/>
            <person name="Yoshida Y."/>
            <person name="Ohtoshi R."/>
            <person name="Malay A.D."/>
            <person name="Moran D.A.P."/>
            <person name="Tomita M."/>
            <person name="Numata K."/>
            <person name="Arakawa K."/>
        </authorList>
    </citation>
    <scope>NUCLEOTIDE SEQUENCE</scope>
</reference>
<protein>
    <submittedName>
        <fullName evidence="1">Uncharacterized protein</fullName>
    </submittedName>
</protein>
<evidence type="ECO:0000313" key="1">
    <source>
        <dbReference type="EMBL" id="GFX96369.1"/>
    </source>
</evidence>
<dbReference type="Proteomes" id="UP000887159">
    <property type="component" value="Unassembled WGS sequence"/>
</dbReference>
<keyword evidence="2" id="KW-1185">Reference proteome</keyword>
<organism evidence="1 2">
    <name type="scientific">Trichonephila clavipes</name>
    <name type="common">Golden silk orbweaver</name>
    <name type="synonym">Nephila clavipes</name>
    <dbReference type="NCBI Taxonomy" id="2585209"/>
    <lineage>
        <taxon>Eukaryota</taxon>
        <taxon>Metazoa</taxon>
        <taxon>Ecdysozoa</taxon>
        <taxon>Arthropoda</taxon>
        <taxon>Chelicerata</taxon>
        <taxon>Arachnida</taxon>
        <taxon>Araneae</taxon>
        <taxon>Araneomorphae</taxon>
        <taxon>Entelegynae</taxon>
        <taxon>Araneoidea</taxon>
        <taxon>Nephilidae</taxon>
        <taxon>Trichonephila</taxon>
    </lineage>
</organism>
<dbReference type="AlphaFoldDB" id="A0A8X6RPF2"/>
<dbReference type="EMBL" id="BMAU01021191">
    <property type="protein sequence ID" value="GFX96369.1"/>
    <property type="molecule type" value="Genomic_DNA"/>
</dbReference>